<dbReference type="SUPFAM" id="SSF51430">
    <property type="entry name" value="NAD(P)-linked oxidoreductase"/>
    <property type="match status" value="1"/>
</dbReference>
<gene>
    <name evidence="2" type="ORF">RhiirA4_541675</name>
</gene>
<dbReference type="SUPFAM" id="SSF56112">
    <property type="entry name" value="Protein kinase-like (PK-like)"/>
    <property type="match status" value="1"/>
</dbReference>
<dbReference type="Gene3D" id="3.20.20.100">
    <property type="entry name" value="NADP-dependent oxidoreductase domain"/>
    <property type="match status" value="1"/>
</dbReference>
<evidence type="ECO:0000259" key="1">
    <source>
        <dbReference type="PROSITE" id="PS50011"/>
    </source>
</evidence>
<dbReference type="VEuPathDB" id="FungiDB:RhiirA1_541014"/>
<dbReference type="VEuPathDB" id="FungiDB:RhiirFUN_003066"/>
<evidence type="ECO:0000313" key="3">
    <source>
        <dbReference type="Proteomes" id="UP000234323"/>
    </source>
</evidence>
<dbReference type="InterPro" id="IPR011009">
    <property type="entry name" value="Kinase-like_dom_sf"/>
</dbReference>
<accession>A0A2I1GC57</accession>
<feature type="domain" description="Protein kinase" evidence="1">
    <location>
        <begin position="137"/>
        <end position="406"/>
    </location>
</feature>
<proteinExistence type="predicted"/>
<dbReference type="VEuPathDB" id="FungiDB:RhiirFUN_002461"/>
<dbReference type="InterPro" id="IPR051681">
    <property type="entry name" value="Ser/Thr_Kinases-Pseudokinases"/>
</dbReference>
<keyword evidence="2" id="KW-0418">Kinase</keyword>
<dbReference type="Pfam" id="PF07714">
    <property type="entry name" value="PK_Tyr_Ser-Thr"/>
    <property type="match status" value="1"/>
</dbReference>
<dbReference type="InterPro" id="IPR001245">
    <property type="entry name" value="Ser-Thr/Tyr_kinase_cat_dom"/>
</dbReference>
<sequence>MTDIREDVVWAALNRTYSLLDYTIHNDLEKQHKFKKQTVLADKSLTKDEISKVIKLLTKDYDNHKILFNEGTKRICEHCQDECLATLYCEHCVRNYLKKKISNWTSGNIDIDNLIRKCQMKTFRPDMIVEWIPYNKIQNVKYLTKGGCSVIYTAEWIGGGYYEWDFKEKQLTRYGNHDVILKELENVENADRSWFEESISHLTISNKWAGVVQCFGLTKNPSSANYMLVMNEMEMDLGTYLKQKHNRLTWKKRIQIAYDIIDGIYRIHGEKEIHRDLHSGNILEYGERFHISDLGFCGPVDKPLNSIYGNLPYMAPEVIIEKKTSFKSDIYSIGILMWEISSGQPPFVNYEHNYDLAMNIVNGMRPKIVPRTPLEYKKLMKQCWDADLTKRPNAYTLMSEIKQLLLDFQSNQDESQRQISSDQNHQILNNYYIDSMDKNYTSIICRFENFPEPKNATEEEQEAFHSRPYSFNIPNNALSKETDINVIDTSTNYCDGKSESLIGKVLTSSNDKLLSRSETCLATKYGYIRNNMTLYQNGSFKNIPDELIVRYSPNCFHCIHPEFMSNGRRNSQGANIILGISSNSFPLAEDDKHFPFYDLIDRAKETSKRVITAVQMPANLLERYGLTTAKWAKTKRIKNGAFRLPRQGVKAIHSNLDLIKRVNNRLPLIKNVPGVVDVVLMGEKYFDFAKEMIKH</sequence>
<dbReference type="Proteomes" id="UP000234323">
    <property type="component" value="Unassembled WGS sequence"/>
</dbReference>
<comment type="caution">
    <text evidence="2">The sequence shown here is derived from an EMBL/GenBank/DDBJ whole genome shotgun (WGS) entry which is preliminary data.</text>
</comment>
<dbReference type="GO" id="GO:0004674">
    <property type="term" value="F:protein serine/threonine kinase activity"/>
    <property type="evidence" value="ECO:0007669"/>
    <property type="project" value="TreeGrafter"/>
</dbReference>
<keyword evidence="2" id="KW-0808">Transferase</keyword>
<protein>
    <submittedName>
        <fullName evidence="2">Kinase-like protein</fullName>
    </submittedName>
</protein>
<dbReference type="InterPro" id="IPR036812">
    <property type="entry name" value="NAD(P)_OxRdtase_dom_sf"/>
</dbReference>
<dbReference type="InterPro" id="IPR000719">
    <property type="entry name" value="Prot_kinase_dom"/>
</dbReference>
<evidence type="ECO:0000313" key="2">
    <source>
        <dbReference type="EMBL" id="PKY44208.1"/>
    </source>
</evidence>
<dbReference type="GO" id="GO:0005524">
    <property type="term" value="F:ATP binding"/>
    <property type="evidence" value="ECO:0007669"/>
    <property type="project" value="InterPro"/>
</dbReference>
<keyword evidence="3" id="KW-1185">Reference proteome</keyword>
<dbReference type="VEuPathDB" id="FungiDB:FUN_023227"/>
<reference evidence="2 3" key="1">
    <citation type="submission" date="2015-10" db="EMBL/GenBank/DDBJ databases">
        <title>Genome analyses suggest a sexual origin of heterokaryosis in a supposedly ancient asexual fungus.</title>
        <authorList>
            <person name="Ropars J."/>
            <person name="Sedzielewska K."/>
            <person name="Noel J."/>
            <person name="Charron P."/>
            <person name="Farinelli L."/>
            <person name="Marton T."/>
            <person name="Kruger M."/>
            <person name="Pelin A."/>
            <person name="Brachmann A."/>
            <person name="Corradi N."/>
        </authorList>
    </citation>
    <scope>NUCLEOTIDE SEQUENCE [LARGE SCALE GENOMIC DNA]</scope>
    <source>
        <strain evidence="2 3">A4</strain>
    </source>
</reference>
<dbReference type="PANTHER" id="PTHR44329">
    <property type="entry name" value="SERINE/THREONINE-PROTEIN KINASE TNNI3K-RELATED"/>
    <property type="match status" value="1"/>
</dbReference>
<dbReference type="VEuPathDB" id="FungiDB:FUN_006766"/>
<name>A0A2I1GC57_9GLOM</name>
<dbReference type="Gene3D" id="1.10.510.10">
    <property type="entry name" value="Transferase(Phosphotransferase) domain 1"/>
    <property type="match status" value="1"/>
</dbReference>
<organism evidence="2 3">
    <name type="scientific">Rhizophagus irregularis</name>
    <dbReference type="NCBI Taxonomy" id="588596"/>
    <lineage>
        <taxon>Eukaryota</taxon>
        <taxon>Fungi</taxon>
        <taxon>Fungi incertae sedis</taxon>
        <taxon>Mucoromycota</taxon>
        <taxon>Glomeromycotina</taxon>
        <taxon>Glomeromycetes</taxon>
        <taxon>Glomerales</taxon>
        <taxon>Glomeraceae</taxon>
        <taxon>Rhizophagus</taxon>
    </lineage>
</organism>
<dbReference type="EMBL" id="LLXI01000304">
    <property type="protein sequence ID" value="PKY44208.1"/>
    <property type="molecule type" value="Genomic_DNA"/>
</dbReference>
<dbReference type="AlphaFoldDB" id="A0A2I1GC57"/>
<dbReference type="PROSITE" id="PS50011">
    <property type="entry name" value="PROTEIN_KINASE_DOM"/>
    <property type="match status" value="1"/>
</dbReference>